<dbReference type="PANTHER" id="PTHR13931:SF2">
    <property type="entry name" value="UBIQUITIN CONJUGATION FACTOR E4 B"/>
    <property type="match status" value="1"/>
</dbReference>
<feature type="non-terminal residue" evidence="7">
    <location>
        <position position="146"/>
    </location>
</feature>
<evidence type="ECO:0000256" key="3">
    <source>
        <dbReference type="ARBA" id="ARBA00022679"/>
    </source>
</evidence>
<evidence type="ECO:0000256" key="2">
    <source>
        <dbReference type="ARBA" id="ARBA00004906"/>
    </source>
</evidence>
<dbReference type="GO" id="GO:0005737">
    <property type="term" value="C:cytoplasm"/>
    <property type="evidence" value="ECO:0007669"/>
    <property type="project" value="TreeGrafter"/>
</dbReference>
<proteinExistence type="predicted"/>
<dbReference type="GO" id="GO:0000151">
    <property type="term" value="C:ubiquitin ligase complex"/>
    <property type="evidence" value="ECO:0007669"/>
    <property type="project" value="InterPro"/>
</dbReference>
<keyword evidence="5" id="KW-0539">Nucleus</keyword>
<evidence type="ECO:0000256" key="4">
    <source>
        <dbReference type="ARBA" id="ARBA00022786"/>
    </source>
</evidence>
<organism evidence="7 8">
    <name type="scientific">Meganyctiphanes norvegica</name>
    <name type="common">Northern krill</name>
    <name type="synonym">Thysanopoda norvegica</name>
    <dbReference type="NCBI Taxonomy" id="48144"/>
    <lineage>
        <taxon>Eukaryota</taxon>
        <taxon>Metazoa</taxon>
        <taxon>Ecdysozoa</taxon>
        <taxon>Arthropoda</taxon>
        <taxon>Crustacea</taxon>
        <taxon>Multicrustacea</taxon>
        <taxon>Malacostraca</taxon>
        <taxon>Eumalacostraca</taxon>
        <taxon>Eucarida</taxon>
        <taxon>Euphausiacea</taxon>
        <taxon>Euphausiidae</taxon>
        <taxon>Meganyctiphanes</taxon>
    </lineage>
</organism>
<dbReference type="AlphaFoldDB" id="A0AAV2RH40"/>
<evidence type="ECO:0000313" key="8">
    <source>
        <dbReference type="Proteomes" id="UP001497623"/>
    </source>
</evidence>
<dbReference type="GO" id="GO:0000209">
    <property type="term" value="P:protein polyubiquitination"/>
    <property type="evidence" value="ECO:0007669"/>
    <property type="project" value="TreeGrafter"/>
</dbReference>
<protein>
    <recommendedName>
        <fullName evidence="6">Ubiquitin conjugation factor E4 core domain-containing protein</fullName>
    </recommendedName>
</protein>
<comment type="caution">
    <text evidence="7">The sequence shown here is derived from an EMBL/GenBank/DDBJ whole genome shotgun (WGS) entry which is preliminary data.</text>
</comment>
<keyword evidence="8" id="KW-1185">Reference proteome</keyword>
<evidence type="ECO:0000256" key="5">
    <source>
        <dbReference type="ARBA" id="ARBA00023242"/>
    </source>
</evidence>
<comment type="subcellular location">
    <subcellularLocation>
        <location evidence="1">Nucleus</location>
    </subcellularLocation>
</comment>
<gene>
    <name evidence="7" type="ORF">MNOR_LOCUS24627</name>
</gene>
<name>A0AAV2RH40_MEGNR</name>
<evidence type="ECO:0000313" key="7">
    <source>
        <dbReference type="EMBL" id="CAL4124590.1"/>
    </source>
</evidence>
<sequence>MSLSVFAEDDPGVVEKFIKSHSSGRTVPDALQGLAKELDHMRTSILHKLFHSILVNAPSRELVLSYVAKLITSNEKRAQIHVEEKNVAGDGPMINLLSVLQQLCIKVKLEKVDPYYAFHSQSLVDYSKDSRLTFTAQEAEEWQKKL</sequence>
<keyword evidence="4" id="KW-0833">Ubl conjugation pathway</keyword>
<dbReference type="Pfam" id="PF10408">
    <property type="entry name" value="Ufd2P_core"/>
    <property type="match status" value="1"/>
</dbReference>
<accession>A0AAV2RH40</accession>
<dbReference type="EMBL" id="CAXKWB010022762">
    <property type="protein sequence ID" value="CAL4124590.1"/>
    <property type="molecule type" value="Genomic_DNA"/>
</dbReference>
<dbReference type="PANTHER" id="PTHR13931">
    <property type="entry name" value="UBIQUITINATION FACTOR E4"/>
    <property type="match status" value="1"/>
</dbReference>
<dbReference type="GO" id="GO:0034450">
    <property type="term" value="F:ubiquitin-ubiquitin ligase activity"/>
    <property type="evidence" value="ECO:0007669"/>
    <property type="project" value="InterPro"/>
</dbReference>
<dbReference type="GO" id="GO:0006511">
    <property type="term" value="P:ubiquitin-dependent protein catabolic process"/>
    <property type="evidence" value="ECO:0007669"/>
    <property type="project" value="InterPro"/>
</dbReference>
<dbReference type="InterPro" id="IPR019474">
    <property type="entry name" value="Ub_conjug_fac_E4_core"/>
</dbReference>
<evidence type="ECO:0000259" key="6">
    <source>
        <dbReference type="Pfam" id="PF10408"/>
    </source>
</evidence>
<comment type="pathway">
    <text evidence="2">Protein modification; protein ubiquitination.</text>
</comment>
<dbReference type="GO" id="GO:0036503">
    <property type="term" value="P:ERAD pathway"/>
    <property type="evidence" value="ECO:0007669"/>
    <property type="project" value="InterPro"/>
</dbReference>
<reference evidence="7 8" key="1">
    <citation type="submission" date="2024-05" db="EMBL/GenBank/DDBJ databases">
        <authorList>
            <person name="Wallberg A."/>
        </authorList>
    </citation>
    <scope>NUCLEOTIDE SEQUENCE [LARGE SCALE GENOMIC DNA]</scope>
</reference>
<evidence type="ECO:0000256" key="1">
    <source>
        <dbReference type="ARBA" id="ARBA00004123"/>
    </source>
</evidence>
<dbReference type="Proteomes" id="UP001497623">
    <property type="component" value="Unassembled WGS sequence"/>
</dbReference>
<keyword evidence="3" id="KW-0808">Transferase</keyword>
<dbReference type="GO" id="GO:0005634">
    <property type="term" value="C:nucleus"/>
    <property type="evidence" value="ECO:0007669"/>
    <property type="project" value="UniProtKB-SubCell"/>
</dbReference>
<feature type="domain" description="Ubiquitin conjugation factor E4 core" evidence="6">
    <location>
        <begin position="2"/>
        <end position="143"/>
    </location>
</feature>
<dbReference type="InterPro" id="IPR045132">
    <property type="entry name" value="UBE4"/>
</dbReference>